<evidence type="ECO:0000313" key="7">
    <source>
        <dbReference type="Proteomes" id="UP000306340"/>
    </source>
</evidence>
<reference evidence="6 7" key="1">
    <citation type="submission" date="2019-04" db="EMBL/GenBank/DDBJ databases">
        <title>Crypto-aerobic microbial life in anoxic (sulfidic) marine sediments.</title>
        <authorList>
            <person name="Bhattacharya S."/>
            <person name="Roy C."/>
            <person name="Mondal N."/>
            <person name="Sarkar J."/>
            <person name="Mandal S."/>
            <person name="Rameez M.J."/>
            <person name="Ghosh W."/>
        </authorList>
    </citation>
    <scope>NUCLEOTIDE SEQUENCE [LARGE SCALE GENOMIC DNA]</scope>
    <source>
        <strain evidence="6 7">SBBC</strain>
    </source>
</reference>
<evidence type="ECO:0000256" key="2">
    <source>
        <dbReference type="ARBA" id="ARBA00023015"/>
    </source>
</evidence>
<dbReference type="InterPro" id="IPR005119">
    <property type="entry name" value="LysR_subst-bd"/>
</dbReference>
<dbReference type="CDD" id="cd08471">
    <property type="entry name" value="PBP2_CrgA_like_2"/>
    <property type="match status" value="1"/>
</dbReference>
<dbReference type="SUPFAM" id="SSF46785">
    <property type="entry name" value="Winged helix' DNA-binding domain"/>
    <property type="match status" value="1"/>
</dbReference>
<organism evidence="6 7">
    <name type="scientific">Cereibacter changlensis</name>
    <dbReference type="NCBI Taxonomy" id="402884"/>
    <lineage>
        <taxon>Bacteria</taxon>
        <taxon>Pseudomonadati</taxon>
        <taxon>Pseudomonadota</taxon>
        <taxon>Alphaproteobacteria</taxon>
        <taxon>Rhodobacterales</taxon>
        <taxon>Paracoccaceae</taxon>
        <taxon>Cereibacter</taxon>
    </lineage>
</organism>
<dbReference type="InterPro" id="IPR036388">
    <property type="entry name" value="WH-like_DNA-bd_sf"/>
</dbReference>
<evidence type="ECO:0000256" key="3">
    <source>
        <dbReference type="ARBA" id="ARBA00023125"/>
    </source>
</evidence>
<keyword evidence="3" id="KW-0238">DNA-binding</keyword>
<dbReference type="Proteomes" id="UP000306340">
    <property type="component" value="Unassembled WGS sequence"/>
</dbReference>
<dbReference type="PROSITE" id="PS50931">
    <property type="entry name" value="HTH_LYSR"/>
    <property type="match status" value="1"/>
</dbReference>
<sequence length="294" mass="31283">MDQLQSLQVFVAVADAESFAGGARAIGLSAPSATRGVGELEARLGMRLFTRTTRQVRLTEAGRAYLEEVRDVLARLRAAGDAASGTAGTPVGTLRITCPQEFGRLHVAPLVTEFLDAHAGVSAEIIMVDRVVNLVEEGFDLAVRIGPLPSSDLTAVKVGEVRRVVCGAPGYFAAHGSAEVPSDLVHHRLIATAPGPWRFGADETCIVKIKPRLIVSSVAASLDIARMGWGLSRPLSYQIAGDIGEGALRIVLERHEPAPIPIHLVHVEGRRAAAKVRSFLDFAIPRLRQASISG</sequence>
<dbReference type="GO" id="GO:0003700">
    <property type="term" value="F:DNA-binding transcription factor activity"/>
    <property type="evidence" value="ECO:0007669"/>
    <property type="project" value="InterPro"/>
</dbReference>
<feature type="domain" description="HTH lysR-type" evidence="5">
    <location>
        <begin position="1"/>
        <end position="59"/>
    </location>
</feature>
<evidence type="ECO:0000256" key="1">
    <source>
        <dbReference type="ARBA" id="ARBA00009437"/>
    </source>
</evidence>
<proteinExistence type="inferred from homology"/>
<protein>
    <submittedName>
        <fullName evidence="6">LysR family transcriptional regulator</fullName>
    </submittedName>
</protein>
<dbReference type="PANTHER" id="PTHR30537">
    <property type="entry name" value="HTH-TYPE TRANSCRIPTIONAL REGULATOR"/>
    <property type="match status" value="1"/>
</dbReference>
<dbReference type="AlphaFoldDB" id="A0A4U0Z291"/>
<dbReference type="GO" id="GO:0043565">
    <property type="term" value="F:sequence-specific DNA binding"/>
    <property type="evidence" value="ECO:0007669"/>
    <property type="project" value="TreeGrafter"/>
</dbReference>
<evidence type="ECO:0000313" key="6">
    <source>
        <dbReference type="EMBL" id="TKA98375.1"/>
    </source>
</evidence>
<comment type="caution">
    <text evidence="6">The sequence shown here is derived from an EMBL/GenBank/DDBJ whole genome shotgun (WGS) entry which is preliminary data.</text>
</comment>
<dbReference type="InterPro" id="IPR058163">
    <property type="entry name" value="LysR-type_TF_proteobact-type"/>
</dbReference>
<dbReference type="Gene3D" id="1.10.10.10">
    <property type="entry name" value="Winged helix-like DNA-binding domain superfamily/Winged helix DNA-binding domain"/>
    <property type="match status" value="1"/>
</dbReference>
<gene>
    <name evidence="6" type="ORF">FAZ78_01180</name>
</gene>
<comment type="similarity">
    <text evidence="1">Belongs to the LysR transcriptional regulatory family.</text>
</comment>
<dbReference type="Pfam" id="PF03466">
    <property type="entry name" value="LysR_substrate"/>
    <property type="match status" value="1"/>
</dbReference>
<keyword evidence="4" id="KW-0804">Transcription</keyword>
<dbReference type="SUPFAM" id="SSF53850">
    <property type="entry name" value="Periplasmic binding protein-like II"/>
    <property type="match status" value="1"/>
</dbReference>
<dbReference type="PANTHER" id="PTHR30537:SF5">
    <property type="entry name" value="HTH-TYPE TRANSCRIPTIONAL ACTIVATOR TTDR-RELATED"/>
    <property type="match status" value="1"/>
</dbReference>
<keyword evidence="2" id="KW-0805">Transcription regulation</keyword>
<dbReference type="Gene3D" id="3.40.190.290">
    <property type="match status" value="1"/>
</dbReference>
<dbReference type="InterPro" id="IPR000847">
    <property type="entry name" value="LysR_HTH_N"/>
</dbReference>
<dbReference type="InterPro" id="IPR036390">
    <property type="entry name" value="WH_DNA-bd_sf"/>
</dbReference>
<dbReference type="Pfam" id="PF00126">
    <property type="entry name" value="HTH_1"/>
    <property type="match status" value="1"/>
</dbReference>
<accession>A0A4U0Z291</accession>
<dbReference type="GO" id="GO:0006351">
    <property type="term" value="P:DNA-templated transcription"/>
    <property type="evidence" value="ECO:0007669"/>
    <property type="project" value="TreeGrafter"/>
</dbReference>
<evidence type="ECO:0000259" key="5">
    <source>
        <dbReference type="PROSITE" id="PS50931"/>
    </source>
</evidence>
<evidence type="ECO:0000256" key="4">
    <source>
        <dbReference type="ARBA" id="ARBA00023163"/>
    </source>
</evidence>
<name>A0A4U0Z291_9RHOB</name>
<dbReference type="FunFam" id="1.10.10.10:FF:000001">
    <property type="entry name" value="LysR family transcriptional regulator"/>
    <property type="match status" value="1"/>
</dbReference>
<dbReference type="EMBL" id="SWAU01000004">
    <property type="protein sequence ID" value="TKA98375.1"/>
    <property type="molecule type" value="Genomic_DNA"/>
</dbReference>